<gene>
    <name evidence="2" type="ordered locus">Psta_4603</name>
</gene>
<accession>D2R742</accession>
<keyword evidence="3" id="KW-1185">Reference proteome</keyword>
<evidence type="ECO:0000313" key="2">
    <source>
        <dbReference type="EMBL" id="ADB19245.1"/>
    </source>
</evidence>
<dbReference type="eggNOG" id="ENOG502ZAYF">
    <property type="taxonomic scope" value="Bacteria"/>
</dbReference>
<protein>
    <submittedName>
        <fullName evidence="2">Uncharacterized protein</fullName>
    </submittedName>
</protein>
<dbReference type="Proteomes" id="UP000001887">
    <property type="component" value="Chromosome"/>
</dbReference>
<evidence type="ECO:0000313" key="3">
    <source>
        <dbReference type="Proteomes" id="UP000001887"/>
    </source>
</evidence>
<keyword evidence="1" id="KW-0175">Coiled coil</keyword>
<organism evidence="2 3">
    <name type="scientific">Pirellula staleyi (strain ATCC 27377 / DSM 6068 / ICPB 4128)</name>
    <name type="common">Pirella staleyi</name>
    <dbReference type="NCBI Taxonomy" id="530564"/>
    <lineage>
        <taxon>Bacteria</taxon>
        <taxon>Pseudomonadati</taxon>
        <taxon>Planctomycetota</taxon>
        <taxon>Planctomycetia</taxon>
        <taxon>Pirellulales</taxon>
        <taxon>Pirellulaceae</taxon>
        <taxon>Pirellula</taxon>
    </lineage>
</organism>
<evidence type="ECO:0000256" key="1">
    <source>
        <dbReference type="SAM" id="Coils"/>
    </source>
</evidence>
<dbReference type="EMBL" id="CP001848">
    <property type="protein sequence ID" value="ADB19245.1"/>
    <property type="molecule type" value="Genomic_DNA"/>
</dbReference>
<reference evidence="2 3" key="1">
    <citation type="journal article" date="2009" name="Stand. Genomic Sci.">
        <title>Complete genome sequence of Pirellula staleyi type strain (ATCC 27377).</title>
        <authorList>
            <person name="Clum A."/>
            <person name="Tindall B.J."/>
            <person name="Sikorski J."/>
            <person name="Ivanova N."/>
            <person name="Mavrommatis K."/>
            <person name="Lucas S."/>
            <person name="Glavina del Rio T."/>
            <person name="Nolan M."/>
            <person name="Chen F."/>
            <person name="Tice H."/>
            <person name="Pitluck S."/>
            <person name="Cheng J.F."/>
            <person name="Chertkov O."/>
            <person name="Brettin T."/>
            <person name="Han C."/>
            <person name="Detter J.C."/>
            <person name="Kuske C."/>
            <person name="Bruce D."/>
            <person name="Goodwin L."/>
            <person name="Ovchinikova G."/>
            <person name="Pati A."/>
            <person name="Mikhailova N."/>
            <person name="Chen A."/>
            <person name="Palaniappan K."/>
            <person name="Land M."/>
            <person name="Hauser L."/>
            <person name="Chang Y.J."/>
            <person name="Jeffries C.D."/>
            <person name="Chain P."/>
            <person name="Rohde M."/>
            <person name="Goker M."/>
            <person name="Bristow J."/>
            <person name="Eisen J.A."/>
            <person name="Markowitz V."/>
            <person name="Hugenholtz P."/>
            <person name="Kyrpides N.C."/>
            <person name="Klenk H.P."/>
            <person name="Lapidus A."/>
        </authorList>
    </citation>
    <scope>NUCLEOTIDE SEQUENCE [LARGE SCALE GENOMIC DNA]</scope>
    <source>
        <strain evidence="3">ATCC 27377 / DSM 6068 / ICPB 4128</strain>
    </source>
</reference>
<dbReference type="KEGG" id="psl:Psta_4603"/>
<proteinExistence type="predicted"/>
<dbReference type="HOGENOM" id="CLU_828974_0_0_0"/>
<sequence>MATKGDSSQSTYERALEFGAVICPKILGPDVSLIRLHRESDTAREFRQRAIAMTLESGENVEPVELLDQAINELRKLQNTAKDYKNSTDGLKRRLHELEKAKSEIAPQEHSEHEIIFRDVYNIERKVPEIGREKSYRDFRLPDDNILRIRVFHPDKPEHISGADIVYEKHHPSEEKATIAAIQYKIWEDKTLYLNDTRMKDQLAKLKSFTCDKNTCVANSTDHSFRFPFCASFLRPTDRLQLPNQKLISSGEHIPICQINAVKSTGPKGAECLTYANIRKMSLSHEEFESLFSTGKIGSRTLTYTELRELYEDIPELSNSNRLFIHVQDFESAFDSQPTFFDT</sequence>
<feature type="coiled-coil region" evidence="1">
    <location>
        <begin position="67"/>
        <end position="101"/>
    </location>
</feature>
<dbReference type="AlphaFoldDB" id="D2R742"/>
<name>D2R742_PIRSD</name>